<keyword evidence="4 5" id="KW-0472">Membrane</keyword>
<keyword evidence="2 5" id="KW-0812">Transmembrane</keyword>
<dbReference type="OrthoDB" id="8537976at2"/>
<evidence type="ECO:0000313" key="7">
    <source>
        <dbReference type="Proteomes" id="UP000267187"/>
    </source>
</evidence>
<evidence type="ECO:0008006" key="8">
    <source>
        <dbReference type="Google" id="ProtNLM"/>
    </source>
</evidence>
<dbReference type="InterPro" id="IPR001129">
    <property type="entry name" value="Membr-assoc_MAPEG"/>
</dbReference>
<protein>
    <recommendedName>
        <fullName evidence="8">Glutathione S-transferase</fullName>
    </recommendedName>
</protein>
<accession>A0A3M0AC58</accession>
<feature type="transmembrane region" description="Helical" evidence="5">
    <location>
        <begin position="52"/>
        <end position="68"/>
    </location>
</feature>
<name>A0A3M0AC58_9GAMM</name>
<reference evidence="6 7" key="1">
    <citation type="submission" date="2018-10" db="EMBL/GenBank/DDBJ databases">
        <title>Genomic Encyclopedia of Type Strains, Phase IV (KMG-IV): sequencing the most valuable type-strain genomes for metagenomic binning, comparative biology and taxonomic classification.</title>
        <authorList>
            <person name="Goeker M."/>
        </authorList>
    </citation>
    <scope>NUCLEOTIDE SEQUENCE [LARGE SCALE GENOMIC DNA]</scope>
    <source>
        <strain evidence="6 7">DSM 25080</strain>
    </source>
</reference>
<dbReference type="SUPFAM" id="SSF161084">
    <property type="entry name" value="MAPEG domain-like"/>
    <property type="match status" value="1"/>
</dbReference>
<evidence type="ECO:0000256" key="4">
    <source>
        <dbReference type="ARBA" id="ARBA00023136"/>
    </source>
</evidence>
<feature type="transmembrane region" description="Helical" evidence="5">
    <location>
        <begin position="105"/>
        <end position="127"/>
    </location>
</feature>
<evidence type="ECO:0000256" key="1">
    <source>
        <dbReference type="ARBA" id="ARBA00004370"/>
    </source>
</evidence>
<dbReference type="Pfam" id="PF01124">
    <property type="entry name" value="MAPEG"/>
    <property type="match status" value="1"/>
</dbReference>
<comment type="subcellular location">
    <subcellularLocation>
        <location evidence="1">Membrane</location>
    </subcellularLocation>
</comment>
<dbReference type="AlphaFoldDB" id="A0A3M0AC58"/>
<dbReference type="RefSeq" id="WP_121876332.1">
    <property type="nucleotide sequence ID" value="NZ_REFJ01000002.1"/>
</dbReference>
<dbReference type="GO" id="GO:0016020">
    <property type="term" value="C:membrane"/>
    <property type="evidence" value="ECO:0007669"/>
    <property type="project" value="UniProtKB-SubCell"/>
</dbReference>
<dbReference type="EMBL" id="REFJ01000002">
    <property type="protein sequence ID" value="RMA81179.1"/>
    <property type="molecule type" value="Genomic_DNA"/>
</dbReference>
<organism evidence="6 7">
    <name type="scientific">Umboniibacter marinipuniceus</name>
    <dbReference type="NCBI Taxonomy" id="569599"/>
    <lineage>
        <taxon>Bacteria</taxon>
        <taxon>Pseudomonadati</taxon>
        <taxon>Pseudomonadota</taxon>
        <taxon>Gammaproteobacteria</taxon>
        <taxon>Cellvibrionales</taxon>
        <taxon>Cellvibrionaceae</taxon>
        <taxon>Umboniibacter</taxon>
    </lineage>
</organism>
<dbReference type="Gene3D" id="1.20.120.550">
    <property type="entry name" value="Membrane associated eicosanoid/glutathione metabolism-like domain"/>
    <property type="match status" value="1"/>
</dbReference>
<evidence type="ECO:0000256" key="5">
    <source>
        <dbReference type="SAM" id="Phobius"/>
    </source>
</evidence>
<dbReference type="PANTHER" id="PTHR35814">
    <property type="match status" value="1"/>
</dbReference>
<evidence type="ECO:0000313" key="6">
    <source>
        <dbReference type="EMBL" id="RMA81179.1"/>
    </source>
</evidence>
<dbReference type="InterPro" id="IPR023352">
    <property type="entry name" value="MAPEG-like_dom_sf"/>
</dbReference>
<keyword evidence="3 5" id="KW-1133">Transmembrane helix</keyword>
<sequence>MTHITALYAGILALIWMGLAFRVVKGRWKHKVNIGDGANEDMERRIRVHANATEYLPLALILLAMLELGGVGHLWLHGLGVVLVVARLLHAVGFSKTSGASFGRYWGTLLTWVVVTVMALANVIHFFI</sequence>
<evidence type="ECO:0000256" key="3">
    <source>
        <dbReference type="ARBA" id="ARBA00022989"/>
    </source>
</evidence>
<keyword evidence="7" id="KW-1185">Reference proteome</keyword>
<dbReference type="PANTHER" id="PTHR35814:SF1">
    <property type="entry name" value="GLUTATHIONE S-TRANSFERASE-RELATED"/>
    <property type="match status" value="1"/>
</dbReference>
<dbReference type="Proteomes" id="UP000267187">
    <property type="component" value="Unassembled WGS sequence"/>
</dbReference>
<evidence type="ECO:0000256" key="2">
    <source>
        <dbReference type="ARBA" id="ARBA00022692"/>
    </source>
</evidence>
<feature type="transmembrane region" description="Helical" evidence="5">
    <location>
        <begin position="6"/>
        <end position="24"/>
    </location>
</feature>
<gene>
    <name evidence="6" type="ORF">DFR27_0980</name>
</gene>
<proteinExistence type="predicted"/>
<comment type="caution">
    <text evidence="6">The sequence shown here is derived from an EMBL/GenBank/DDBJ whole genome shotgun (WGS) entry which is preliminary data.</text>
</comment>